<dbReference type="InterPro" id="IPR009045">
    <property type="entry name" value="Zn_M74/Hedgehog-like"/>
</dbReference>
<dbReference type="Pfam" id="PF13539">
    <property type="entry name" value="Peptidase_M15_4"/>
    <property type="match status" value="1"/>
</dbReference>
<evidence type="ECO:0000313" key="3">
    <source>
        <dbReference type="Proteomes" id="UP000321424"/>
    </source>
</evidence>
<dbReference type="EMBL" id="BJXA01000009">
    <property type="protein sequence ID" value="GEM37383.1"/>
    <property type="molecule type" value="Genomic_DNA"/>
</dbReference>
<dbReference type="InterPro" id="IPR039561">
    <property type="entry name" value="Peptidase_M15C"/>
</dbReference>
<dbReference type="GO" id="GO:0008233">
    <property type="term" value="F:peptidase activity"/>
    <property type="evidence" value="ECO:0007669"/>
    <property type="project" value="InterPro"/>
</dbReference>
<organism evidence="2 3">
    <name type="scientific">Nocardia ninae NBRC 108245</name>
    <dbReference type="NCBI Taxonomy" id="1210091"/>
    <lineage>
        <taxon>Bacteria</taxon>
        <taxon>Bacillati</taxon>
        <taxon>Actinomycetota</taxon>
        <taxon>Actinomycetes</taxon>
        <taxon>Mycobacteriales</taxon>
        <taxon>Nocardiaceae</taxon>
        <taxon>Nocardia</taxon>
    </lineage>
</organism>
<feature type="domain" description="Peptidase M15C" evidence="1">
    <location>
        <begin position="71"/>
        <end position="128"/>
    </location>
</feature>
<comment type="caution">
    <text evidence="2">The sequence shown here is derived from an EMBL/GenBank/DDBJ whole genome shotgun (WGS) entry which is preliminary data.</text>
</comment>
<dbReference type="Gene3D" id="3.30.1380.10">
    <property type="match status" value="1"/>
</dbReference>
<dbReference type="SUPFAM" id="SSF55166">
    <property type="entry name" value="Hedgehog/DD-peptidase"/>
    <property type="match status" value="1"/>
</dbReference>
<sequence>MTENGWPQVGRAACVNPVVPGTDGARPEVRAGDAATILIAWCAWWHVNVRAIDTYWPRDYWGWSATNDVWNSNHLSGTAVDLNASELPWQRWTMSDDEIAVIEHGLRLFEGTIFWGGHWDRVDQMHSQLALPEGDSRIGEFAERLNNGHLGIYGPPPAEADNDPLWDAVVDQLRGTA</sequence>
<accession>A0A511M9Q2</accession>
<evidence type="ECO:0000313" key="2">
    <source>
        <dbReference type="EMBL" id="GEM37383.1"/>
    </source>
</evidence>
<reference evidence="2 3" key="1">
    <citation type="submission" date="2019-07" db="EMBL/GenBank/DDBJ databases">
        <title>Whole genome shotgun sequence of Nocardia ninae NBRC 108245.</title>
        <authorList>
            <person name="Hosoyama A."/>
            <person name="Uohara A."/>
            <person name="Ohji S."/>
            <person name="Ichikawa N."/>
        </authorList>
    </citation>
    <scope>NUCLEOTIDE SEQUENCE [LARGE SCALE GENOMIC DNA]</scope>
    <source>
        <strain evidence="2 3">NBRC 108245</strain>
    </source>
</reference>
<evidence type="ECO:0000259" key="1">
    <source>
        <dbReference type="Pfam" id="PF13539"/>
    </source>
</evidence>
<name>A0A511M9Q2_9NOCA</name>
<protein>
    <recommendedName>
        <fullName evidence="1">Peptidase M15C domain-containing protein</fullName>
    </recommendedName>
</protein>
<proteinExistence type="predicted"/>
<keyword evidence="3" id="KW-1185">Reference proteome</keyword>
<gene>
    <name evidence="2" type="ORF">NN4_19020</name>
</gene>
<dbReference type="Proteomes" id="UP000321424">
    <property type="component" value="Unassembled WGS sequence"/>
</dbReference>
<dbReference type="AlphaFoldDB" id="A0A511M9Q2"/>